<dbReference type="RefSeq" id="WP_229115364.1">
    <property type="nucleotide sequence ID" value="NZ_CP064787.1"/>
</dbReference>
<proteinExistence type="predicted"/>
<dbReference type="Proteomes" id="UP000663525">
    <property type="component" value="Chromosome"/>
</dbReference>
<feature type="transmembrane region" description="Helical" evidence="1">
    <location>
        <begin position="281"/>
        <end position="300"/>
    </location>
</feature>
<feature type="transmembrane region" description="Helical" evidence="1">
    <location>
        <begin position="312"/>
        <end position="336"/>
    </location>
</feature>
<evidence type="ECO:0000256" key="1">
    <source>
        <dbReference type="SAM" id="Phobius"/>
    </source>
</evidence>
<dbReference type="EMBL" id="CP064787">
    <property type="protein sequence ID" value="QSG05536.1"/>
    <property type="molecule type" value="Genomic_DNA"/>
</dbReference>
<feature type="transmembrane region" description="Helical" evidence="1">
    <location>
        <begin position="203"/>
        <end position="224"/>
    </location>
</feature>
<organism evidence="2 3">
    <name type="scientific">Halapricum desulfuricans</name>
    <dbReference type="NCBI Taxonomy" id="2841257"/>
    <lineage>
        <taxon>Archaea</taxon>
        <taxon>Methanobacteriati</taxon>
        <taxon>Methanobacteriota</taxon>
        <taxon>Stenosarchaea group</taxon>
        <taxon>Halobacteria</taxon>
        <taxon>Halobacteriales</taxon>
        <taxon>Haloarculaceae</taxon>
        <taxon>Halapricum</taxon>
    </lineage>
</organism>
<keyword evidence="1" id="KW-1133">Transmembrane helix</keyword>
<gene>
    <name evidence="2" type="ORF">HSR121_1189</name>
</gene>
<keyword evidence="1" id="KW-0812">Transmembrane</keyword>
<feature type="transmembrane region" description="Helical" evidence="1">
    <location>
        <begin position="86"/>
        <end position="110"/>
    </location>
</feature>
<dbReference type="GeneID" id="68854802"/>
<reference evidence="2" key="1">
    <citation type="submission" date="2020-11" db="EMBL/GenBank/DDBJ databases">
        <title>Carbohydrate-dependent, anaerobic sulfur respiration: A novel catabolism in halophilic archaea.</title>
        <authorList>
            <person name="Sorokin D.Y."/>
            <person name="Messina E."/>
            <person name="Smedile F."/>
            <person name="La Cono V."/>
            <person name="Hallsworth J.E."/>
            <person name="Yakimov M.M."/>
        </authorList>
    </citation>
    <scope>NUCLEOTIDE SEQUENCE</scope>
    <source>
        <strain evidence="2">HSR12-1</strain>
    </source>
</reference>
<name>A0A897N5B3_9EURY</name>
<dbReference type="AlphaFoldDB" id="A0A897N5B3"/>
<accession>A0A897N5B3</accession>
<sequence length="353" mass="37734">MVSHTPRKRRTWRQRARTVAVYAAVFTVVGTLSFGAILAYRRLSIPLADRISTNPILSIRPTMVPVWVDPVILEPAALFGLYPAPLAAAIGLWVGSVIAVTLGAGLVWWWSDPNTSARLPPLSRLGYLVGYAFVTVGAVHVLIPPLRELGTEISETELTLLVGVLIVATLLWIGVILAIALVSVRRGTDASLWSIPLSRFEHAAIYAGAIVVALLAMALGSWSTPRLEQVSWVGIAGALGIVAIVAVAGRLFVAPVTIMRDGRGPIEAIRWSNSSIANSGMTTRTVLIVFWVGVFVRWAAHLTTVASNPVIGLALATVVGTALVGSLHALLMAYVYRDVRRDVTSRSSIIDSG</sequence>
<evidence type="ECO:0000313" key="2">
    <source>
        <dbReference type="EMBL" id="QSG05536.1"/>
    </source>
</evidence>
<feature type="transmembrane region" description="Helical" evidence="1">
    <location>
        <begin position="158"/>
        <end position="182"/>
    </location>
</feature>
<feature type="transmembrane region" description="Helical" evidence="1">
    <location>
        <begin position="122"/>
        <end position="143"/>
    </location>
</feature>
<feature type="transmembrane region" description="Helical" evidence="1">
    <location>
        <begin position="20"/>
        <end position="40"/>
    </location>
</feature>
<keyword evidence="1" id="KW-0472">Membrane</keyword>
<feature type="transmembrane region" description="Helical" evidence="1">
    <location>
        <begin position="230"/>
        <end position="253"/>
    </location>
</feature>
<protein>
    <submittedName>
        <fullName evidence="2">Uncharacterized protein</fullName>
    </submittedName>
</protein>
<evidence type="ECO:0000313" key="3">
    <source>
        <dbReference type="Proteomes" id="UP000663525"/>
    </source>
</evidence>